<protein>
    <submittedName>
        <fullName evidence="1">HAD domain-containing protein</fullName>
    </submittedName>
</protein>
<name>A0ABV8DJZ3_9NOCA</name>
<proteinExistence type="predicted"/>
<keyword evidence="2" id="KW-1185">Reference proteome</keyword>
<gene>
    <name evidence="1" type="ORF">ACFO0B_00020</name>
</gene>
<reference evidence="2" key="1">
    <citation type="journal article" date="2019" name="Int. J. Syst. Evol. Microbiol.">
        <title>The Global Catalogue of Microorganisms (GCM) 10K type strain sequencing project: providing services to taxonomists for standard genome sequencing and annotation.</title>
        <authorList>
            <consortium name="The Broad Institute Genomics Platform"/>
            <consortium name="The Broad Institute Genome Sequencing Center for Infectious Disease"/>
            <person name="Wu L."/>
            <person name="Ma J."/>
        </authorList>
    </citation>
    <scope>NUCLEOTIDE SEQUENCE [LARGE SCALE GENOMIC DNA]</scope>
    <source>
        <strain evidence="2">CGMCC 4.7330</strain>
    </source>
</reference>
<comment type="caution">
    <text evidence="1">The sequence shown here is derived from an EMBL/GenBank/DDBJ whole genome shotgun (WGS) entry which is preliminary data.</text>
</comment>
<sequence length="163" mass="18090">MRPLLFLDVDGTLIPFGPTHPAAPGPDRIDRRITHRLAALPCALVWATTWTDPNRDLCPHLSWPPLPTTPFPDPTPAQLAEDRWFGLHWKTRALSTRAASSPFAWLDDELTTRDRDWLQHHHPAPTLLIRVDSARGVGSTELHALECWCAGVSRPPAAAPPAD</sequence>
<dbReference type="EMBL" id="JBHSAX010000002">
    <property type="protein sequence ID" value="MFC3960368.1"/>
    <property type="molecule type" value="Genomic_DNA"/>
</dbReference>
<evidence type="ECO:0000313" key="2">
    <source>
        <dbReference type="Proteomes" id="UP001595696"/>
    </source>
</evidence>
<accession>A0ABV8DJZ3</accession>
<dbReference type="Proteomes" id="UP001595696">
    <property type="component" value="Unassembled WGS sequence"/>
</dbReference>
<dbReference type="Pfam" id="PF18143">
    <property type="entry name" value="HAD_SAK_2"/>
    <property type="match status" value="1"/>
</dbReference>
<evidence type="ECO:0000313" key="1">
    <source>
        <dbReference type="EMBL" id="MFC3960368.1"/>
    </source>
</evidence>
<dbReference type="RefSeq" id="WP_378610154.1">
    <property type="nucleotide sequence ID" value="NZ_JBHSAX010000002.1"/>
</dbReference>
<organism evidence="1 2">
    <name type="scientific">Nocardia jiangsuensis</name>
    <dbReference type="NCBI Taxonomy" id="1691563"/>
    <lineage>
        <taxon>Bacteria</taxon>
        <taxon>Bacillati</taxon>
        <taxon>Actinomycetota</taxon>
        <taxon>Actinomycetes</taxon>
        <taxon>Mycobacteriales</taxon>
        <taxon>Nocardiaceae</taxon>
        <taxon>Nocardia</taxon>
    </lineage>
</organism>